<dbReference type="Proteomes" id="UP001596137">
    <property type="component" value="Unassembled WGS sequence"/>
</dbReference>
<organism evidence="1 2">
    <name type="scientific">Sphaerisporangium aureirubrum</name>
    <dbReference type="NCBI Taxonomy" id="1544736"/>
    <lineage>
        <taxon>Bacteria</taxon>
        <taxon>Bacillati</taxon>
        <taxon>Actinomycetota</taxon>
        <taxon>Actinomycetes</taxon>
        <taxon>Streptosporangiales</taxon>
        <taxon>Streptosporangiaceae</taxon>
        <taxon>Sphaerisporangium</taxon>
    </lineage>
</organism>
<evidence type="ECO:0000313" key="1">
    <source>
        <dbReference type="EMBL" id="MFC6080449.1"/>
    </source>
</evidence>
<name>A0ABW1NAS5_9ACTN</name>
<keyword evidence="2" id="KW-1185">Reference proteome</keyword>
<protein>
    <submittedName>
        <fullName evidence="1">Uncharacterized protein</fullName>
    </submittedName>
</protein>
<proteinExistence type="predicted"/>
<gene>
    <name evidence="1" type="ORF">ACFP1K_04725</name>
</gene>
<dbReference type="EMBL" id="JBHSRF010000004">
    <property type="protein sequence ID" value="MFC6080449.1"/>
    <property type="molecule type" value="Genomic_DNA"/>
</dbReference>
<reference evidence="2" key="1">
    <citation type="journal article" date="2019" name="Int. J. Syst. Evol. Microbiol.">
        <title>The Global Catalogue of Microorganisms (GCM) 10K type strain sequencing project: providing services to taxonomists for standard genome sequencing and annotation.</title>
        <authorList>
            <consortium name="The Broad Institute Genomics Platform"/>
            <consortium name="The Broad Institute Genome Sequencing Center for Infectious Disease"/>
            <person name="Wu L."/>
            <person name="Ma J."/>
        </authorList>
    </citation>
    <scope>NUCLEOTIDE SEQUENCE [LARGE SCALE GENOMIC DNA]</scope>
    <source>
        <strain evidence="2">JCM 30346</strain>
    </source>
</reference>
<sequence length="163" mass="17754">MPRLISMITIIAVLAIGCGLVGGDVDKPTMTQAQALTRVEQLINGTVAALTPKPRLELDRPSLNLKKCLNPTDGGSEERVIVDRGYYLRDIPGEKIGEVARQIKEYWQRQRYSIEGISKNGLNLTAHSKPDDFLLALGRTGDDVLLLGVSSPCVWPNGTPKSS</sequence>
<evidence type="ECO:0000313" key="2">
    <source>
        <dbReference type="Proteomes" id="UP001596137"/>
    </source>
</evidence>
<dbReference type="PROSITE" id="PS51257">
    <property type="entry name" value="PROKAR_LIPOPROTEIN"/>
    <property type="match status" value="1"/>
</dbReference>
<dbReference type="RefSeq" id="WP_380747220.1">
    <property type="nucleotide sequence ID" value="NZ_JBHSRF010000004.1"/>
</dbReference>
<comment type="caution">
    <text evidence="1">The sequence shown here is derived from an EMBL/GenBank/DDBJ whole genome shotgun (WGS) entry which is preliminary data.</text>
</comment>
<accession>A0ABW1NAS5</accession>